<evidence type="ECO:0000313" key="2">
    <source>
        <dbReference type="EMBL" id="GJT72123.1"/>
    </source>
</evidence>
<comment type="caution">
    <text evidence="2">The sequence shown here is derived from an EMBL/GenBank/DDBJ whole genome shotgun (WGS) entry which is preliminary data.</text>
</comment>
<dbReference type="EMBL" id="BQNB010018228">
    <property type="protein sequence ID" value="GJT72123.1"/>
    <property type="molecule type" value="Genomic_DNA"/>
</dbReference>
<organism evidence="2 3">
    <name type="scientific">Tanacetum coccineum</name>
    <dbReference type="NCBI Taxonomy" id="301880"/>
    <lineage>
        <taxon>Eukaryota</taxon>
        <taxon>Viridiplantae</taxon>
        <taxon>Streptophyta</taxon>
        <taxon>Embryophyta</taxon>
        <taxon>Tracheophyta</taxon>
        <taxon>Spermatophyta</taxon>
        <taxon>Magnoliopsida</taxon>
        <taxon>eudicotyledons</taxon>
        <taxon>Gunneridae</taxon>
        <taxon>Pentapetalae</taxon>
        <taxon>asterids</taxon>
        <taxon>campanulids</taxon>
        <taxon>Asterales</taxon>
        <taxon>Asteraceae</taxon>
        <taxon>Asteroideae</taxon>
        <taxon>Anthemideae</taxon>
        <taxon>Anthemidinae</taxon>
        <taxon>Tanacetum</taxon>
    </lineage>
</organism>
<evidence type="ECO:0000256" key="1">
    <source>
        <dbReference type="SAM" id="MobiDB-lite"/>
    </source>
</evidence>
<protein>
    <submittedName>
        <fullName evidence="2">Peroxisome biogenesis protein 5</fullName>
    </submittedName>
</protein>
<evidence type="ECO:0000313" key="3">
    <source>
        <dbReference type="Proteomes" id="UP001151760"/>
    </source>
</evidence>
<feature type="compositionally biased region" description="Basic and acidic residues" evidence="1">
    <location>
        <begin position="155"/>
        <end position="184"/>
    </location>
</feature>
<feature type="region of interest" description="Disordered" evidence="1">
    <location>
        <begin position="155"/>
        <end position="206"/>
    </location>
</feature>
<gene>
    <name evidence="2" type="ORF">Tco_1031409</name>
</gene>
<proteinExistence type="predicted"/>
<keyword evidence="3" id="KW-1185">Reference proteome</keyword>
<name>A0ABQ5GA10_9ASTR</name>
<sequence length="206" mass="23579">MTNGSLRTLLQSRDCISTKLYGILIRAIMARHIFAYKNKDFINGQIDNHALANRAFIPGRNPELDQYWSESQFMAHGPRGSLHMTISRGPDNWAREFANERLHHGPVDDRKPTVSSTAGLPVLNVIRREKLQENAHIFGTYLKERLISLKDKHESNGYSLKDKNKAKIDKTEHENGKSMKDRSQRHVHLKWANPHPFNGPGQPTKP</sequence>
<dbReference type="Gene3D" id="3.90.1150.10">
    <property type="entry name" value="Aspartate Aminotransferase, domain 1"/>
    <property type="match status" value="1"/>
</dbReference>
<dbReference type="InterPro" id="IPR015422">
    <property type="entry name" value="PyrdxlP-dep_Trfase_small"/>
</dbReference>
<reference evidence="2" key="1">
    <citation type="journal article" date="2022" name="Int. J. Mol. Sci.">
        <title>Draft Genome of Tanacetum Coccineum: Genomic Comparison of Closely Related Tanacetum-Family Plants.</title>
        <authorList>
            <person name="Yamashiro T."/>
            <person name="Shiraishi A."/>
            <person name="Nakayama K."/>
            <person name="Satake H."/>
        </authorList>
    </citation>
    <scope>NUCLEOTIDE SEQUENCE</scope>
</reference>
<reference evidence="2" key="2">
    <citation type="submission" date="2022-01" db="EMBL/GenBank/DDBJ databases">
        <authorList>
            <person name="Yamashiro T."/>
            <person name="Shiraishi A."/>
            <person name="Satake H."/>
            <person name="Nakayama K."/>
        </authorList>
    </citation>
    <scope>NUCLEOTIDE SEQUENCE</scope>
</reference>
<accession>A0ABQ5GA10</accession>
<dbReference type="Proteomes" id="UP001151760">
    <property type="component" value="Unassembled WGS sequence"/>
</dbReference>